<dbReference type="InterPro" id="IPR011990">
    <property type="entry name" value="TPR-like_helical_dom_sf"/>
</dbReference>
<evidence type="ECO:0000313" key="2">
    <source>
        <dbReference type="EMBL" id="PZO57644.1"/>
    </source>
</evidence>
<keyword evidence="1" id="KW-0472">Membrane</keyword>
<feature type="transmembrane region" description="Helical" evidence="1">
    <location>
        <begin position="72"/>
        <end position="92"/>
    </location>
</feature>
<dbReference type="Proteomes" id="UP000249794">
    <property type="component" value="Unassembled WGS sequence"/>
</dbReference>
<accession>A0A2W4XL22</accession>
<name>A0A2W4XL22_9CYAN</name>
<reference evidence="3" key="1">
    <citation type="submission" date="2018-04" db="EMBL/GenBank/DDBJ databases">
        <authorList>
            <person name="Cornet L."/>
        </authorList>
    </citation>
    <scope>NUCLEOTIDE SEQUENCE [LARGE SCALE GENOMIC DNA]</scope>
</reference>
<dbReference type="EMBL" id="QBMP01000047">
    <property type="protein sequence ID" value="PZO57644.1"/>
    <property type="molecule type" value="Genomic_DNA"/>
</dbReference>
<reference evidence="2 3" key="2">
    <citation type="submission" date="2018-06" db="EMBL/GenBank/DDBJ databases">
        <title>Metagenomic assembly of (sub)arctic Cyanobacteria and their associated microbiome from non-axenic cultures.</title>
        <authorList>
            <person name="Baurain D."/>
        </authorList>
    </citation>
    <scope>NUCLEOTIDE SEQUENCE [LARGE SCALE GENOMIC DNA]</scope>
    <source>
        <strain evidence="2">ULC027bin1</strain>
    </source>
</reference>
<organism evidence="2 3">
    <name type="scientific">Phormidesmis priestleyi</name>
    <dbReference type="NCBI Taxonomy" id="268141"/>
    <lineage>
        <taxon>Bacteria</taxon>
        <taxon>Bacillati</taxon>
        <taxon>Cyanobacteriota</taxon>
        <taxon>Cyanophyceae</taxon>
        <taxon>Leptolyngbyales</taxon>
        <taxon>Leptolyngbyaceae</taxon>
        <taxon>Phormidesmis</taxon>
    </lineage>
</organism>
<evidence type="ECO:0000313" key="3">
    <source>
        <dbReference type="Proteomes" id="UP000249794"/>
    </source>
</evidence>
<dbReference type="AlphaFoldDB" id="A0A2W4XL22"/>
<feature type="transmembrane region" description="Helical" evidence="1">
    <location>
        <begin position="45"/>
        <end position="66"/>
    </location>
</feature>
<proteinExistence type="predicted"/>
<keyword evidence="1" id="KW-1133">Transmembrane helix</keyword>
<keyword evidence="1" id="KW-0812">Transmembrane</keyword>
<comment type="caution">
    <text evidence="2">The sequence shown here is derived from an EMBL/GenBank/DDBJ whole genome shotgun (WGS) entry which is preliminary data.</text>
</comment>
<evidence type="ECO:0008006" key="4">
    <source>
        <dbReference type="Google" id="ProtNLM"/>
    </source>
</evidence>
<gene>
    <name evidence="2" type="ORF">DCF15_06540</name>
</gene>
<sequence length="98" mass="11393">MNLGYLYSARAQYDKAIEYWQAAQTKLHPDSPEAKQIAQQLKKTYPIWQMLTGDLIWLVVLIFIGFNLLRGHWAIAALILIAFVSLATYRVWKLRRGN</sequence>
<protein>
    <recommendedName>
        <fullName evidence="4">Tetratricopeptide repeat protein</fullName>
    </recommendedName>
</protein>
<evidence type="ECO:0000256" key="1">
    <source>
        <dbReference type="SAM" id="Phobius"/>
    </source>
</evidence>
<dbReference type="Gene3D" id="1.25.40.10">
    <property type="entry name" value="Tetratricopeptide repeat domain"/>
    <property type="match status" value="1"/>
</dbReference>